<evidence type="ECO:0000313" key="1">
    <source>
        <dbReference type="EMBL" id="OFW55858.1"/>
    </source>
</evidence>
<sequence>MKEIEMVLAPLDLVTWRKPVADAKNAAYEKRFGAAPLPLDERCGLVIEITERFEMRAPAGQGQAALHGRKTQQQVTYSVARVLWEYPDGRSEELVVRVSQIKKV</sequence>
<name>A0A1F2WG72_9ACTN</name>
<evidence type="ECO:0000313" key="2">
    <source>
        <dbReference type="Proteomes" id="UP000177876"/>
    </source>
</evidence>
<reference evidence="1 2" key="1">
    <citation type="journal article" date="2016" name="Nat. Commun.">
        <title>Thousands of microbial genomes shed light on interconnected biogeochemical processes in an aquifer system.</title>
        <authorList>
            <person name="Anantharaman K."/>
            <person name="Brown C.T."/>
            <person name="Hug L.A."/>
            <person name="Sharon I."/>
            <person name="Castelle C.J."/>
            <person name="Probst A.J."/>
            <person name="Thomas B.C."/>
            <person name="Singh A."/>
            <person name="Wilkins M.J."/>
            <person name="Karaoz U."/>
            <person name="Brodie E.L."/>
            <person name="Williams K.H."/>
            <person name="Hubbard S.S."/>
            <person name="Banfield J.F."/>
        </authorList>
    </citation>
    <scope>NUCLEOTIDE SEQUENCE [LARGE SCALE GENOMIC DNA]</scope>
</reference>
<proteinExistence type="predicted"/>
<accession>A0A1F2WG72</accession>
<comment type="caution">
    <text evidence="1">The sequence shown here is derived from an EMBL/GenBank/DDBJ whole genome shotgun (WGS) entry which is preliminary data.</text>
</comment>
<organism evidence="1 2">
    <name type="scientific">Candidatus Solincola sediminis</name>
    <dbReference type="NCBI Taxonomy" id="1797199"/>
    <lineage>
        <taxon>Bacteria</taxon>
        <taxon>Bacillati</taxon>
        <taxon>Actinomycetota</taxon>
        <taxon>Candidatus Geothermincolia</taxon>
        <taxon>Candidatus Geothermincolales</taxon>
        <taxon>Candidatus Geothermincolaceae</taxon>
        <taxon>Candidatus Solincola</taxon>
    </lineage>
</organism>
<gene>
    <name evidence="1" type="ORF">A2Y75_05435</name>
</gene>
<dbReference type="STRING" id="1797197.A2Y75_05435"/>
<dbReference type="AlphaFoldDB" id="A0A1F2WG72"/>
<dbReference type="EMBL" id="MELK01000051">
    <property type="protein sequence ID" value="OFW55858.1"/>
    <property type="molecule type" value="Genomic_DNA"/>
</dbReference>
<protein>
    <submittedName>
        <fullName evidence="1">Uncharacterized protein</fullName>
    </submittedName>
</protein>
<dbReference type="Proteomes" id="UP000177876">
    <property type="component" value="Unassembled WGS sequence"/>
</dbReference>